<dbReference type="AlphaFoldDB" id="A0AAQ3RUI1"/>
<dbReference type="Pfam" id="PF01979">
    <property type="entry name" value="Amidohydro_1"/>
    <property type="match status" value="1"/>
</dbReference>
<evidence type="ECO:0000256" key="1">
    <source>
        <dbReference type="PROSITE-ProRule" id="PRU00700"/>
    </source>
</evidence>
<accession>A0AAQ3RUI1</accession>
<evidence type="ECO:0000313" key="4">
    <source>
        <dbReference type="Proteomes" id="UP001374535"/>
    </source>
</evidence>
<dbReference type="PROSITE" id="PS00145">
    <property type="entry name" value="UREASE_2"/>
    <property type="match status" value="1"/>
</dbReference>
<gene>
    <name evidence="3" type="ORF">V8G54_018330</name>
</gene>
<reference evidence="3 4" key="1">
    <citation type="journal article" date="2023" name="Life. Sci Alliance">
        <title>Evolutionary insights into 3D genome organization and epigenetic landscape of Vigna mungo.</title>
        <authorList>
            <person name="Junaid A."/>
            <person name="Singh B."/>
            <person name="Bhatia S."/>
        </authorList>
    </citation>
    <scope>NUCLEOTIDE SEQUENCE [LARGE SCALE GENOMIC DNA]</scope>
    <source>
        <strain evidence="3">Urdbean</strain>
    </source>
</reference>
<dbReference type="PANTHER" id="PTHR43440:SF1">
    <property type="entry name" value="UREASE"/>
    <property type="match status" value="1"/>
</dbReference>
<dbReference type="GO" id="GO:0009039">
    <property type="term" value="F:urease activity"/>
    <property type="evidence" value="ECO:0007669"/>
    <property type="project" value="InterPro"/>
</dbReference>
<dbReference type="GO" id="GO:0016151">
    <property type="term" value="F:nickel cation binding"/>
    <property type="evidence" value="ECO:0007669"/>
    <property type="project" value="InterPro"/>
</dbReference>
<protein>
    <recommendedName>
        <fullName evidence="2">Urease domain-containing protein</fullName>
    </recommendedName>
</protein>
<dbReference type="InterPro" id="IPR017950">
    <property type="entry name" value="Urease_AS"/>
</dbReference>
<dbReference type="InterPro" id="IPR017951">
    <property type="entry name" value="Urease_asu_c"/>
</dbReference>
<dbReference type="InterPro" id="IPR032466">
    <property type="entry name" value="Metal_Hydrolase"/>
</dbReference>
<dbReference type="SUPFAM" id="SSF51556">
    <property type="entry name" value="Metallo-dependent hydrolases"/>
    <property type="match status" value="1"/>
</dbReference>
<dbReference type="InterPro" id="IPR050112">
    <property type="entry name" value="Urease_alpha_subunit"/>
</dbReference>
<proteinExistence type="predicted"/>
<feature type="domain" description="Urease" evidence="2">
    <location>
        <begin position="1"/>
        <end position="58"/>
    </location>
</feature>
<feature type="domain" description="Urease" evidence="2">
    <location>
        <begin position="60"/>
        <end position="128"/>
    </location>
</feature>
<keyword evidence="4" id="KW-1185">Reference proteome</keyword>
<keyword evidence="1" id="KW-0378">Hydrolase</keyword>
<evidence type="ECO:0000313" key="3">
    <source>
        <dbReference type="EMBL" id="WVZ04984.1"/>
    </source>
</evidence>
<organism evidence="3 4">
    <name type="scientific">Vigna mungo</name>
    <name type="common">Black gram</name>
    <name type="synonym">Phaseolus mungo</name>
    <dbReference type="NCBI Taxonomy" id="3915"/>
    <lineage>
        <taxon>Eukaryota</taxon>
        <taxon>Viridiplantae</taxon>
        <taxon>Streptophyta</taxon>
        <taxon>Embryophyta</taxon>
        <taxon>Tracheophyta</taxon>
        <taxon>Spermatophyta</taxon>
        <taxon>Magnoliopsida</taxon>
        <taxon>eudicotyledons</taxon>
        <taxon>Gunneridae</taxon>
        <taxon>Pentapetalae</taxon>
        <taxon>rosids</taxon>
        <taxon>fabids</taxon>
        <taxon>Fabales</taxon>
        <taxon>Fabaceae</taxon>
        <taxon>Papilionoideae</taxon>
        <taxon>50 kb inversion clade</taxon>
        <taxon>NPAAA clade</taxon>
        <taxon>indigoferoid/millettioid clade</taxon>
        <taxon>Phaseoleae</taxon>
        <taxon>Vigna</taxon>
    </lineage>
</organism>
<dbReference type="Gene3D" id="3.20.20.140">
    <property type="entry name" value="Metal-dependent hydrolases"/>
    <property type="match status" value="2"/>
</dbReference>
<name>A0AAQ3RUI1_VIGMU</name>
<dbReference type="Proteomes" id="UP001374535">
    <property type="component" value="Chromosome 6"/>
</dbReference>
<dbReference type="PANTHER" id="PTHR43440">
    <property type="entry name" value="UREASE"/>
    <property type="match status" value="1"/>
</dbReference>
<dbReference type="PROSITE" id="PS51368">
    <property type="entry name" value="UREASE_3"/>
    <property type="match status" value="2"/>
</dbReference>
<sequence>MLMVCHHLNNDIPEDVAFADSRIRAETIAAEDILHDMGAISIISSDSQAMGRIGEVALADGVKASYGLNKMVKAVENVRKLTKLDMKLNDALPQITVDPETYKVTADGEVLTCTAAKTVPLSRNYFLF</sequence>
<feature type="active site" description="Proton donor" evidence="1">
    <location>
        <position position="6"/>
    </location>
</feature>
<dbReference type="EMBL" id="CP144695">
    <property type="protein sequence ID" value="WVZ04984.1"/>
    <property type="molecule type" value="Genomic_DNA"/>
</dbReference>
<dbReference type="InterPro" id="IPR006680">
    <property type="entry name" value="Amidohydro-rel"/>
</dbReference>
<evidence type="ECO:0000259" key="2">
    <source>
        <dbReference type="PROSITE" id="PS51368"/>
    </source>
</evidence>
<comment type="caution">
    <text evidence="1">Lacks conserved residue(s) required for the propagation of feature annotation.</text>
</comment>